<dbReference type="SUPFAM" id="SSF52954">
    <property type="entry name" value="Class II aaRS ABD-related"/>
    <property type="match status" value="1"/>
</dbReference>
<feature type="binding site" evidence="12">
    <location>
        <position position="131"/>
    </location>
    <ligand>
        <name>L-histidine</name>
        <dbReference type="ChEBI" id="CHEBI:57595"/>
    </ligand>
</feature>
<evidence type="ECO:0000256" key="12">
    <source>
        <dbReference type="PIRSR" id="PIRSR001549-1"/>
    </source>
</evidence>
<keyword evidence="6 11" id="KW-0547">Nucleotide-binding</keyword>
<dbReference type="InterPro" id="IPR006195">
    <property type="entry name" value="aa-tRNA-synth_II"/>
</dbReference>
<evidence type="ECO:0000256" key="11">
    <source>
        <dbReference type="HAMAP-Rule" id="MF_00127"/>
    </source>
</evidence>
<dbReference type="Pfam" id="PF03129">
    <property type="entry name" value="HGTP_anticodon"/>
    <property type="match status" value="1"/>
</dbReference>
<dbReference type="Pfam" id="PF13393">
    <property type="entry name" value="tRNA-synt_His"/>
    <property type="match status" value="1"/>
</dbReference>
<dbReference type="SUPFAM" id="SSF55681">
    <property type="entry name" value="Class II aaRS and biotin synthetases"/>
    <property type="match status" value="1"/>
</dbReference>
<dbReference type="InterPro" id="IPR033656">
    <property type="entry name" value="HisRS_anticodon"/>
</dbReference>
<sequence>MARKIQAIRGMNDILPEQSSVWQYLEKTVADVVKSYGYQQIRFPIVENTDLFKRGVGETTDIVEKEMYTFDDRNGESLTLRPEGTASCVRAADQAGLLFNQVQRLWYTGPMFRYERPQKGRYRQFHQIGVESFGMASADIDAELILLSAHLWKKLGLLEHVELQLNTIGLASERETYKAALVEYLTQFKQELDEDSQRRLITNPLRILDSKDEKTQAVLQGAPSLEDFIGDESQSHFERLKAILTANGISYVVNYRLVRGLDYYGKTVFEWVTRHLGSQATVCAGGRYDGLVEQLGGKATPAVGFAMGVERLILLLETLNLVPDDAKFSIDIFVVSFGDEADVASSVLAEQLRAADNDWVVLRHCGGGSFKNQMKKANNSAARLTVILGQEEVEQGICQIKDMLSGEQESRQLESVADYISAKLENLNKKQSN</sequence>
<evidence type="ECO:0000313" key="14">
    <source>
        <dbReference type="EMBL" id="MBJ7539184.1"/>
    </source>
</evidence>
<feature type="binding site" evidence="12">
    <location>
        <begin position="263"/>
        <end position="264"/>
    </location>
    <ligand>
        <name>L-histidine</name>
        <dbReference type="ChEBI" id="CHEBI:57595"/>
    </ligand>
</feature>
<feature type="binding site" evidence="12">
    <location>
        <position position="113"/>
    </location>
    <ligand>
        <name>L-histidine</name>
        <dbReference type="ChEBI" id="CHEBI:57595"/>
    </ligand>
</feature>
<dbReference type="GO" id="GO:0004821">
    <property type="term" value="F:histidine-tRNA ligase activity"/>
    <property type="evidence" value="ECO:0007669"/>
    <property type="project" value="UniProtKB-UniRule"/>
</dbReference>
<dbReference type="PANTHER" id="PTHR43707:SF1">
    <property type="entry name" value="HISTIDINE--TRNA LIGASE, MITOCHONDRIAL-RELATED"/>
    <property type="match status" value="1"/>
</dbReference>
<comment type="subcellular location">
    <subcellularLocation>
        <location evidence="1 11">Cytoplasm</location>
    </subcellularLocation>
</comment>
<dbReference type="InterPro" id="IPR045864">
    <property type="entry name" value="aa-tRNA-synth_II/BPL/LPL"/>
</dbReference>
<name>A0A934MXD2_9GAMM</name>
<comment type="subunit">
    <text evidence="3 11">Homodimer.</text>
</comment>
<dbReference type="FunFam" id="3.30.930.10:FF:000005">
    <property type="entry name" value="Histidine--tRNA ligase"/>
    <property type="match status" value="1"/>
</dbReference>
<accession>A0A934MXD2</accession>
<dbReference type="CDD" id="cd00859">
    <property type="entry name" value="HisRS_anticodon"/>
    <property type="match status" value="1"/>
</dbReference>
<evidence type="ECO:0000256" key="3">
    <source>
        <dbReference type="ARBA" id="ARBA00011738"/>
    </source>
</evidence>
<feature type="binding site" evidence="12">
    <location>
        <position position="259"/>
    </location>
    <ligand>
        <name>L-histidine</name>
        <dbReference type="ChEBI" id="CHEBI:57595"/>
    </ligand>
</feature>
<dbReference type="InterPro" id="IPR004154">
    <property type="entry name" value="Anticodon-bd"/>
</dbReference>
<dbReference type="InterPro" id="IPR015807">
    <property type="entry name" value="His-tRNA-ligase"/>
</dbReference>
<dbReference type="EC" id="6.1.1.21" evidence="11"/>
<keyword evidence="9 11" id="KW-0030">Aminoacyl-tRNA synthetase</keyword>
<feature type="binding site" evidence="12">
    <location>
        <position position="127"/>
    </location>
    <ligand>
        <name>L-histidine</name>
        <dbReference type="ChEBI" id="CHEBI:57595"/>
    </ligand>
</feature>
<keyword evidence="15" id="KW-1185">Reference proteome</keyword>
<dbReference type="AlphaFoldDB" id="A0A934MXD2"/>
<dbReference type="GO" id="GO:0005737">
    <property type="term" value="C:cytoplasm"/>
    <property type="evidence" value="ECO:0007669"/>
    <property type="project" value="UniProtKB-SubCell"/>
</dbReference>
<dbReference type="PIRSF" id="PIRSF001549">
    <property type="entry name" value="His-tRNA_synth"/>
    <property type="match status" value="1"/>
</dbReference>
<evidence type="ECO:0000256" key="6">
    <source>
        <dbReference type="ARBA" id="ARBA00022741"/>
    </source>
</evidence>
<evidence type="ECO:0000256" key="9">
    <source>
        <dbReference type="ARBA" id="ARBA00023146"/>
    </source>
</evidence>
<evidence type="ECO:0000256" key="5">
    <source>
        <dbReference type="ARBA" id="ARBA00022598"/>
    </source>
</evidence>
<dbReference type="HAMAP" id="MF_00127">
    <property type="entry name" value="His_tRNA_synth"/>
    <property type="match status" value="1"/>
</dbReference>
<dbReference type="InterPro" id="IPR036621">
    <property type="entry name" value="Anticodon-bd_dom_sf"/>
</dbReference>
<feature type="binding site" evidence="12">
    <location>
        <begin position="83"/>
        <end position="85"/>
    </location>
    <ligand>
        <name>L-histidine</name>
        <dbReference type="ChEBI" id="CHEBI:57595"/>
    </ligand>
</feature>
<evidence type="ECO:0000259" key="13">
    <source>
        <dbReference type="PROSITE" id="PS50862"/>
    </source>
</evidence>
<feature type="domain" description="Aminoacyl-transfer RNA synthetases class-II family profile" evidence="13">
    <location>
        <begin position="1"/>
        <end position="316"/>
    </location>
</feature>
<dbReference type="RefSeq" id="WP_199469584.1">
    <property type="nucleotide sequence ID" value="NZ_JAEMNX010000021.1"/>
</dbReference>
<evidence type="ECO:0000256" key="1">
    <source>
        <dbReference type="ARBA" id="ARBA00004496"/>
    </source>
</evidence>
<keyword evidence="5 11" id="KW-0436">Ligase</keyword>
<dbReference type="InterPro" id="IPR041715">
    <property type="entry name" value="HisRS-like_core"/>
</dbReference>
<gene>
    <name evidence="11 14" type="primary">hisS</name>
    <name evidence="14" type="ORF">I8J31_16015</name>
</gene>
<dbReference type="Gene3D" id="3.40.50.800">
    <property type="entry name" value="Anticodon-binding domain"/>
    <property type="match status" value="1"/>
</dbReference>
<keyword evidence="4 11" id="KW-0963">Cytoplasm</keyword>
<organism evidence="14 15">
    <name type="scientific">Marinomonas transparens</name>
    <dbReference type="NCBI Taxonomy" id="2795388"/>
    <lineage>
        <taxon>Bacteria</taxon>
        <taxon>Pseudomonadati</taxon>
        <taxon>Pseudomonadota</taxon>
        <taxon>Gammaproteobacteria</taxon>
        <taxon>Oceanospirillales</taxon>
        <taxon>Oceanospirillaceae</taxon>
        <taxon>Marinomonas</taxon>
    </lineage>
</organism>
<reference evidence="14" key="1">
    <citation type="submission" date="2020-12" db="EMBL/GenBank/DDBJ databases">
        <title>Marinomonas arctica sp. nov., a psychrotolerant bacterium isolated from the Arctic.</title>
        <authorList>
            <person name="Zhang Y."/>
        </authorList>
    </citation>
    <scope>NUCLEOTIDE SEQUENCE</scope>
    <source>
        <strain evidence="14">C1424</strain>
    </source>
</reference>
<dbReference type="CDD" id="cd00773">
    <property type="entry name" value="HisRS-like_core"/>
    <property type="match status" value="1"/>
</dbReference>
<dbReference type="PROSITE" id="PS50862">
    <property type="entry name" value="AA_TRNA_LIGASE_II"/>
    <property type="match status" value="1"/>
</dbReference>
<dbReference type="PANTHER" id="PTHR43707">
    <property type="entry name" value="HISTIDYL-TRNA SYNTHETASE"/>
    <property type="match status" value="1"/>
</dbReference>
<dbReference type="GO" id="GO:0005524">
    <property type="term" value="F:ATP binding"/>
    <property type="evidence" value="ECO:0007669"/>
    <property type="project" value="UniProtKB-UniRule"/>
</dbReference>
<evidence type="ECO:0000256" key="7">
    <source>
        <dbReference type="ARBA" id="ARBA00022840"/>
    </source>
</evidence>
<proteinExistence type="inferred from homology"/>
<protein>
    <recommendedName>
        <fullName evidence="11">Histidine--tRNA ligase</fullName>
        <ecNumber evidence="11">6.1.1.21</ecNumber>
    </recommendedName>
    <alternativeName>
        <fullName evidence="11">Histidyl-tRNA synthetase</fullName>
        <shortName evidence="11">HisRS</shortName>
    </alternativeName>
</protein>
<evidence type="ECO:0000256" key="8">
    <source>
        <dbReference type="ARBA" id="ARBA00022917"/>
    </source>
</evidence>
<evidence type="ECO:0000256" key="2">
    <source>
        <dbReference type="ARBA" id="ARBA00008226"/>
    </source>
</evidence>
<evidence type="ECO:0000256" key="10">
    <source>
        <dbReference type="ARBA" id="ARBA00047639"/>
    </source>
</evidence>
<comment type="caution">
    <text evidence="14">The sequence shown here is derived from an EMBL/GenBank/DDBJ whole genome shotgun (WGS) entry which is preliminary data.</text>
</comment>
<dbReference type="InterPro" id="IPR004516">
    <property type="entry name" value="HisRS/HisZ"/>
</dbReference>
<dbReference type="NCBIfam" id="TIGR00442">
    <property type="entry name" value="hisS"/>
    <property type="match status" value="1"/>
</dbReference>
<keyword evidence="7 11" id="KW-0067">ATP-binding</keyword>
<comment type="similarity">
    <text evidence="2 11">Belongs to the class-II aminoacyl-tRNA synthetase family.</text>
</comment>
<dbReference type="EMBL" id="JAEMNX010000021">
    <property type="protein sequence ID" value="MBJ7539184.1"/>
    <property type="molecule type" value="Genomic_DNA"/>
</dbReference>
<evidence type="ECO:0000256" key="4">
    <source>
        <dbReference type="ARBA" id="ARBA00022490"/>
    </source>
</evidence>
<dbReference type="Proteomes" id="UP000628710">
    <property type="component" value="Unassembled WGS sequence"/>
</dbReference>
<comment type="catalytic activity">
    <reaction evidence="10 11">
        <text>tRNA(His) + L-histidine + ATP = L-histidyl-tRNA(His) + AMP + diphosphate + H(+)</text>
        <dbReference type="Rhea" id="RHEA:17313"/>
        <dbReference type="Rhea" id="RHEA-COMP:9665"/>
        <dbReference type="Rhea" id="RHEA-COMP:9689"/>
        <dbReference type="ChEBI" id="CHEBI:15378"/>
        <dbReference type="ChEBI" id="CHEBI:30616"/>
        <dbReference type="ChEBI" id="CHEBI:33019"/>
        <dbReference type="ChEBI" id="CHEBI:57595"/>
        <dbReference type="ChEBI" id="CHEBI:78442"/>
        <dbReference type="ChEBI" id="CHEBI:78527"/>
        <dbReference type="ChEBI" id="CHEBI:456215"/>
        <dbReference type="EC" id="6.1.1.21"/>
    </reaction>
</comment>
<evidence type="ECO:0000313" key="15">
    <source>
        <dbReference type="Proteomes" id="UP000628710"/>
    </source>
</evidence>
<dbReference type="Gene3D" id="3.30.930.10">
    <property type="entry name" value="Bira Bifunctional Protein, Domain 2"/>
    <property type="match status" value="1"/>
</dbReference>
<keyword evidence="8 11" id="KW-0648">Protein biosynthesis</keyword>
<dbReference type="GO" id="GO:0006427">
    <property type="term" value="P:histidyl-tRNA aminoacylation"/>
    <property type="evidence" value="ECO:0007669"/>
    <property type="project" value="UniProtKB-UniRule"/>
</dbReference>